<feature type="region of interest" description="Disordered" evidence="8">
    <location>
        <begin position="35"/>
        <end position="59"/>
    </location>
</feature>
<keyword evidence="7" id="KW-0865">Zymogen</keyword>
<evidence type="ECO:0000313" key="10">
    <source>
        <dbReference type="EMBL" id="GAA1254199.1"/>
    </source>
</evidence>
<dbReference type="InterPro" id="IPR023828">
    <property type="entry name" value="Peptidase_S8_Ser-AS"/>
</dbReference>
<proteinExistence type="predicted"/>
<evidence type="ECO:0000259" key="9">
    <source>
        <dbReference type="PROSITE" id="PS51695"/>
    </source>
</evidence>
<accession>A0ABP4H998</accession>
<evidence type="ECO:0000256" key="1">
    <source>
        <dbReference type="ARBA" id="ARBA00001913"/>
    </source>
</evidence>
<reference evidence="11" key="1">
    <citation type="journal article" date="2019" name="Int. J. Syst. Evol. Microbiol.">
        <title>The Global Catalogue of Microorganisms (GCM) 10K type strain sequencing project: providing services to taxonomists for standard genome sequencing and annotation.</title>
        <authorList>
            <consortium name="The Broad Institute Genomics Platform"/>
            <consortium name="The Broad Institute Genome Sequencing Center for Infectious Disease"/>
            <person name="Wu L."/>
            <person name="Ma J."/>
        </authorList>
    </citation>
    <scope>NUCLEOTIDE SEQUENCE [LARGE SCALE GENOMIC DNA]</scope>
    <source>
        <strain evidence="11">JCM 13004</strain>
    </source>
</reference>
<keyword evidence="2" id="KW-0645">Protease</keyword>
<evidence type="ECO:0000256" key="5">
    <source>
        <dbReference type="ARBA" id="ARBA00022825"/>
    </source>
</evidence>
<dbReference type="CDD" id="cd04056">
    <property type="entry name" value="Peptidases_S53"/>
    <property type="match status" value="1"/>
</dbReference>
<dbReference type="SUPFAM" id="SSF52743">
    <property type="entry name" value="Subtilisin-like"/>
    <property type="match status" value="1"/>
</dbReference>
<comment type="cofactor">
    <cofactor evidence="1">
        <name>Ca(2+)</name>
        <dbReference type="ChEBI" id="CHEBI:29108"/>
    </cofactor>
</comment>
<keyword evidence="6" id="KW-0106">Calcium</keyword>
<dbReference type="Pfam" id="PF09286">
    <property type="entry name" value="Pro-kuma_activ"/>
    <property type="match status" value="1"/>
</dbReference>
<dbReference type="InterPro" id="IPR000209">
    <property type="entry name" value="Peptidase_S8/S53_dom"/>
</dbReference>
<dbReference type="Pfam" id="PF00082">
    <property type="entry name" value="Peptidase_S8"/>
    <property type="match status" value="1"/>
</dbReference>
<protein>
    <submittedName>
        <fullName evidence="10">S53 family peptidase</fullName>
    </submittedName>
</protein>
<feature type="region of interest" description="Disordered" evidence="8">
    <location>
        <begin position="609"/>
        <end position="635"/>
    </location>
</feature>
<dbReference type="PROSITE" id="PS51695">
    <property type="entry name" value="SEDOLISIN"/>
    <property type="match status" value="1"/>
</dbReference>
<dbReference type="InterPro" id="IPR015366">
    <property type="entry name" value="S53_propep"/>
</dbReference>
<keyword evidence="5" id="KW-0720">Serine protease</keyword>
<sequence length="635" mass="66370">MLYSPIGTHGRRSAVLPNVLPGRTGRKLVTPMSHSSYVTLPDSDRVKRPGAKVLGPADPTESMTVSVYLRSDPNTSPPPSVLERAMVPPTLRRPLGREALATADRVADADLDAVRRFADQHGLQVADADPVARRVQLAGTAAQMADAFQVTLARYRFQDAHQQWRTYRGREGAVHVPAELDGIVTGVFGLDNRPLGTSLLSRGSADAVRPADAAGLRGELPDGAFLPTDLDAIYSYPAGTDGSGQTIAVMAFNNMTPPGFHSGGYRLDVLKTYFEQGLGIAAPQISNVVAQGPGNDPGGDDRAADERGDSTGEIMLDLSVVGALAPKAKIVVYFSEFTEQGWVNMMNAIVQDTVNHPSVISCSYGNNEPEPDHGVGSAYSRAALKVIDGLFAQAALRDISICCASGDDGSADQVADHRAHADFPASSPHVLGVGGTRLVVQPPDTIIETVWNGHQQRDATGGGISRWFPLPPWQTNAGIPPSFNPPHAIGRGVPDVSAVADPNTCVLIPSVDGHDFPVVGGTSAAAPQWAALLARINQALGAPVGFLNPLLYTRIPSGTLRDITEGDNGAYFAGKHWDACTGFGSPGGQALLDALAALGAPAPANPVAPAAVAAPTPTPAPVHGHGHAKRRPAKV</sequence>
<keyword evidence="3" id="KW-0479">Metal-binding</keyword>
<feature type="compositionally biased region" description="Basic residues" evidence="8">
    <location>
        <begin position="624"/>
        <end position="635"/>
    </location>
</feature>
<name>A0ABP4H998_9ACTN</name>
<dbReference type="PROSITE" id="PS00138">
    <property type="entry name" value="SUBTILASE_SER"/>
    <property type="match status" value="1"/>
</dbReference>
<dbReference type="SMART" id="SM00944">
    <property type="entry name" value="Pro-kuma_activ"/>
    <property type="match status" value="1"/>
</dbReference>
<evidence type="ECO:0000256" key="3">
    <source>
        <dbReference type="ARBA" id="ARBA00022723"/>
    </source>
</evidence>
<organism evidence="10 11">
    <name type="scientific">Kitasatospora nipponensis</name>
    <dbReference type="NCBI Taxonomy" id="258049"/>
    <lineage>
        <taxon>Bacteria</taxon>
        <taxon>Bacillati</taxon>
        <taxon>Actinomycetota</taxon>
        <taxon>Actinomycetes</taxon>
        <taxon>Kitasatosporales</taxon>
        <taxon>Streptomycetaceae</taxon>
        <taxon>Kitasatospora</taxon>
    </lineage>
</organism>
<dbReference type="InterPro" id="IPR030400">
    <property type="entry name" value="Sedolisin_dom"/>
</dbReference>
<evidence type="ECO:0000256" key="8">
    <source>
        <dbReference type="SAM" id="MobiDB-lite"/>
    </source>
</evidence>
<dbReference type="EMBL" id="BAAALF010000108">
    <property type="protein sequence ID" value="GAA1254199.1"/>
    <property type="molecule type" value="Genomic_DNA"/>
</dbReference>
<keyword evidence="4" id="KW-0378">Hydrolase</keyword>
<feature type="domain" description="Peptidase S53" evidence="9">
    <location>
        <begin position="224"/>
        <end position="598"/>
    </location>
</feature>
<dbReference type="SUPFAM" id="SSF54897">
    <property type="entry name" value="Protease propeptides/inhibitors"/>
    <property type="match status" value="1"/>
</dbReference>
<evidence type="ECO:0000313" key="11">
    <source>
        <dbReference type="Proteomes" id="UP001500037"/>
    </source>
</evidence>
<dbReference type="Gene3D" id="3.40.50.200">
    <property type="entry name" value="Peptidase S8/S53 domain"/>
    <property type="match status" value="1"/>
</dbReference>
<dbReference type="Proteomes" id="UP001500037">
    <property type="component" value="Unassembled WGS sequence"/>
</dbReference>
<dbReference type="CDD" id="cd11377">
    <property type="entry name" value="Pro-peptidase_S53"/>
    <property type="match status" value="1"/>
</dbReference>
<evidence type="ECO:0000256" key="2">
    <source>
        <dbReference type="ARBA" id="ARBA00022670"/>
    </source>
</evidence>
<evidence type="ECO:0000256" key="4">
    <source>
        <dbReference type="ARBA" id="ARBA00022801"/>
    </source>
</evidence>
<dbReference type="InterPro" id="IPR050819">
    <property type="entry name" value="Tripeptidyl-peptidase_I"/>
</dbReference>
<evidence type="ECO:0000256" key="7">
    <source>
        <dbReference type="ARBA" id="ARBA00023145"/>
    </source>
</evidence>
<dbReference type="PANTHER" id="PTHR14218">
    <property type="entry name" value="PROTEASE S8 TRIPEPTIDYL PEPTIDASE I CLN2"/>
    <property type="match status" value="1"/>
</dbReference>
<comment type="caution">
    <text evidence="10">The sequence shown here is derived from an EMBL/GenBank/DDBJ whole genome shotgun (WGS) entry which is preliminary data.</text>
</comment>
<gene>
    <name evidence="10" type="ORF">GCM10009665_51030</name>
</gene>
<keyword evidence="11" id="KW-1185">Reference proteome</keyword>
<dbReference type="PANTHER" id="PTHR14218:SF15">
    <property type="entry name" value="TRIPEPTIDYL-PEPTIDASE 1"/>
    <property type="match status" value="1"/>
</dbReference>
<evidence type="ECO:0000256" key="6">
    <source>
        <dbReference type="ARBA" id="ARBA00022837"/>
    </source>
</evidence>
<dbReference type="InterPro" id="IPR036852">
    <property type="entry name" value="Peptidase_S8/S53_dom_sf"/>
</dbReference>